<keyword evidence="2" id="KW-1185">Reference proteome</keyword>
<dbReference type="AlphaFoldDB" id="A0A3S1BZ56"/>
<reference evidence="1 2" key="1">
    <citation type="journal article" date="2019" name="Genome Biol. Evol.">
        <title>Day and night: Metabolic profiles and evolutionary relationships of six axenic non-marine cyanobacteria.</title>
        <authorList>
            <person name="Will S.E."/>
            <person name="Henke P."/>
            <person name="Boedeker C."/>
            <person name="Huang S."/>
            <person name="Brinkmann H."/>
            <person name="Rohde M."/>
            <person name="Jarek M."/>
            <person name="Friedl T."/>
            <person name="Seufert S."/>
            <person name="Schumacher M."/>
            <person name="Overmann J."/>
            <person name="Neumann-Schaal M."/>
            <person name="Petersen J."/>
        </authorList>
    </citation>
    <scope>NUCLEOTIDE SEQUENCE [LARGE SCALE GENOMIC DNA]</scope>
    <source>
        <strain evidence="1 2">SAG 1403-4b</strain>
    </source>
</reference>
<dbReference type="GO" id="GO:0008168">
    <property type="term" value="F:methyltransferase activity"/>
    <property type="evidence" value="ECO:0007669"/>
    <property type="project" value="InterPro"/>
</dbReference>
<protein>
    <recommendedName>
        <fullName evidence="3">SAM-dependent methyltransferase</fullName>
    </recommendedName>
</protein>
<dbReference type="InterPro" id="IPR002052">
    <property type="entry name" value="DNA_methylase_N6_adenine_CS"/>
</dbReference>
<evidence type="ECO:0000313" key="2">
    <source>
        <dbReference type="Proteomes" id="UP000276103"/>
    </source>
</evidence>
<dbReference type="RefSeq" id="WP_127053857.1">
    <property type="nucleotide sequence ID" value="NZ_RSCM01000005.1"/>
</dbReference>
<dbReference type="OrthoDB" id="420449at2"/>
<dbReference type="InterPro" id="IPR029063">
    <property type="entry name" value="SAM-dependent_MTases_sf"/>
</dbReference>
<comment type="caution">
    <text evidence="1">The sequence shown here is derived from an EMBL/GenBank/DDBJ whole genome shotgun (WGS) entry which is preliminary data.</text>
</comment>
<name>A0A3S1BZ56_ANAVA</name>
<proteinExistence type="predicted"/>
<evidence type="ECO:0000313" key="1">
    <source>
        <dbReference type="EMBL" id="RUS97323.1"/>
    </source>
</evidence>
<dbReference type="Proteomes" id="UP000276103">
    <property type="component" value="Unassembled WGS sequence"/>
</dbReference>
<dbReference type="GO" id="GO:0032259">
    <property type="term" value="P:methylation"/>
    <property type="evidence" value="ECO:0007669"/>
    <property type="project" value="InterPro"/>
</dbReference>
<dbReference type="SUPFAM" id="SSF53335">
    <property type="entry name" value="S-adenosyl-L-methionine-dependent methyltransferases"/>
    <property type="match status" value="1"/>
</dbReference>
<gene>
    <name evidence="1" type="ORF">DSM107003_20640</name>
</gene>
<evidence type="ECO:0008006" key="3">
    <source>
        <dbReference type="Google" id="ProtNLM"/>
    </source>
</evidence>
<accession>A0A3S1BZ56</accession>
<organism evidence="1 2">
    <name type="scientific">Trichormus variabilis SAG 1403-4b</name>
    <dbReference type="NCBI Taxonomy" id="447716"/>
    <lineage>
        <taxon>Bacteria</taxon>
        <taxon>Bacillati</taxon>
        <taxon>Cyanobacteriota</taxon>
        <taxon>Cyanophyceae</taxon>
        <taxon>Nostocales</taxon>
        <taxon>Nostocaceae</taxon>
        <taxon>Trichormus</taxon>
    </lineage>
</organism>
<dbReference type="Gene3D" id="3.40.50.150">
    <property type="entry name" value="Vaccinia Virus protein VP39"/>
    <property type="match status" value="1"/>
</dbReference>
<dbReference type="EMBL" id="RSCM01000005">
    <property type="protein sequence ID" value="RUS97323.1"/>
    <property type="molecule type" value="Genomic_DNA"/>
</dbReference>
<dbReference type="GO" id="GO:0003676">
    <property type="term" value="F:nucleic acid binding"/>
    <property type="evidence" value="ECO:0007669"/>
    <property type="project" value="InterPro"/>
</dbReference>
<sequence>MNKSLLNSQKVVYTYPADCIPKEIFVCPEESLFYSQCLERMVLNGCDDFSSIMEFGAGDGSPVINSLLKSQFNGLINGYELNSHACEIANLRIESYNLRHKYIVHNSCFFNRNWQPQANCLISNPPYLPAISNDLYMPSLHGGTDGSSITKRLLSMNCQSAMLMISAYSDPVGTIEYAIAQGYQVDDFITSPMNFGYYSSEPKVKQRIAELRKYCKAFYSSNIYILAGILFKKRHRLKADLSKELIKTMTAL</sequence>
<dbReference type="PROSITE" id="PS00092">
    <property type="entry name" value="N6_MTASE"/>
    <property type="match status" value="1"/>
</dbReference>